<keyword evidence="4 8" id="KW-0812">Transmembrane</keyword>
<evidence type="ECO:0000256" key="7">
    <source>
        <dbReference type="ARBA" id="ARBA00023237"/>
    </source>
</evidence>
<dbReference type="Pfam" id="PF13715">
    <property type="entry name" value="CarbopepD_reg_2"/>
    <property type="match status" value="1"/>
</dbReference>
<dbReference type="SUPFAM" id="SSF56935">
    <property type="entry name" value="Porins"/>
    <property type="match status" value="1"/>
</dbReference>
<evidence type="ECO:0000256" key="8">
    <source>
        <dbReference type="PROSITE-ProRule" id="PRU01360"/>
    </source>
</evidence>
<evidence type="ECO:0000259" key="10">
    <source>
        <dbReference type="Pfam" id="PF00593"/>
    </source>
</evidence>
<dbReference type="InterPro" id="IPR036942">
    <property type="entry name" value="Beta-barrel_TonB_sf"/>
</dbReference>
<keyword evidence="7 8" id="KW-0998">Cell outer membrane</keyword>
<dbReference type="InterPro" id="IPR012910">
    <property type="entry name" value="Plug_dom"/>
</dbReference>
<dbReference type="FunFam" id="2.170.130.10:FF:000008">
    <property type="entry name" value="SusC/RagA family TonB-linked outer membrane protein"/>
    <property type="match status" value="1"/>
</dbReference>
<keyword evidence="5 9" id="KW-0798">TonB box</keyword>
<dbReference type="InterPro" id="IPR023996">
    <property type="entry name" value="TonB-dep_OMP_SusC/RagA"/>
</dbReference>
<keyword evidence="13" id="KW-0675">Receptor</keyword>
<dbReference type="GO" id="GO:0009279">
    <property type="term" value="C:cell outer membrane"/>
    <property type="evidence" value="ECO:0007669"/>
    <property type="project" value="UniProtKB-SubCell"/>
</dbReference>
<evidence type="ECO:0000259" key="12">
    <source>
        <dbReference type="Pfam" id="PF16344"/>
    </source>
</evidence>
<evidence type="ECO:0000256" key="4">
    <source>
        <dbReference type="ARBA" id="ARBA00022692"/>
    </source>
</evidence>
<keyword evidence="2 8" id="KW-0813">Transport</keyword>
<dbReference type="EMBL" id="CYZI01000001">
    <property type="protein sequence ID" value="CUN52537.1"/>
    <property type="molecule type" value="Genomic_DNA"/>
</dbReference>
<proteinExistence type="inferred from homology"/>
<evidence type="ECO:0000256" key="1">
    <source>
        <dbReference type="ARBA" id="ARBA00004571"/>
    </source>
</evidence>
<evidence type="ECO:0000256" key="3">
    <source>
        <dbReference type="ARBA" id="ARBA00022452"/>
    </source>
</evidence>
<dbReference type="Pfam" id="PF07715">
    <property type="entry name" value="Plug"/>
    <property type="match status" value="1"/>
</dbReference>
<evidence type="ECO:0000313" key="14">
    <source>
        <dbReference type="Proteomes" id="UP000095333"/>
    </source>
</evidence>
<dbReference type="Proteomes" id="UP000095333">
    <property type="component" value="Unassembled WGS sequence"/>
</dbReference>
<sequence length="1111" mass="123426">MSYLSFMKKDELWNRLVAKPPKMRLLVMLMCIFCTFNAMFANVLADKTVTIKSENISVKEALNMVKKQTGIHIMYEDATLNNVPLKLTLNKEPLEQALSVICSQAGMRYELVENNYVLILPIDRNAKRRTITGVIKDDMGEPVIGASIVIQGTTFGTVANMDGQFMLSYPENTKNDELMISFIGMQTVKEKIGNRHVFNVKMESEVTNLDEVVVVGYGTSSVKDLTGSVASVGLKQLSQLNTPNVTSMLQNLAAGVQVSQNTGVPGETVRVRVRGATSLTGSNEPLYVIDGVPVEDPSMLDAISPNDIQSMDVLKDASAAAIYGSRAANGVVIVTTKKGVEGSKPTVNFNYNVTTDVQIKNFRILYGDEWRETVRRFAKETLVYDPSNQYALEILEPNSTALGSANTNWFDEVKQTAIRHNADLTVSGGSKVSKYLISLSIFDQQGMVKGGDLSRYNARVSTEMNVLPILRFGINANMSYTDQDNAGTSLFSAQGYRPDMPIYNDNGEFDMSTGQANPVANTYKKNHDNIYRIMGTVYGEVDIWKGFRFRSSLSGNLQFTENNSFSPSFLSTRNEASGSEYHYKYSKTVFDNTLNYNYEFNKNHVLDAVAGISFERGISRSTRMNGQTYPDNDIYTNLGSAASISSWSNGYNASGLFSSFARINYKLMERYLFTFTGRYDGSSMFGSNNRYGFFPSGAIAWRISQEKFMKNLTFINDLKLRASVGTTGTQNLTSFSNRDLYEATSYNNLSAIIHKQVGNRDIRWEKSTQYDLGLDFALFDYRLTGSISGYIKDTKDLIWSFDFPPSATGGSMQMNRNIGALTNRGIEINLVGRVLSTKDWNLDLTLNMSHNKNKVTKLVEEGRAQSAMDVVVQGSYADQVLAVGYPMGAFHGYEYAGIIQDQARIDELNAYAKSKGQSYYDGNSLKPGHLEIKDLNGDGIINYNDRVIIGNPDPDLFGGLTANLSYKQFSLFANFGYQIGGLKIYNKTLQNLPGQLTGLIDYGLNDRWSDTNKNAKYPALYIGDGVPRLTDHELFNASFFRLQEVRLTYNLPLNKVIKGQLFVSATNLFTLTSYPGTDPATVNSNSNYGGNYETSTYPGFRSFSAGLKINL</sequence>
<evidence type="ECO:0000256" key="9">
    <source>
        <dbReference type="RuleBase" id="RU003357"/>
    </source>
</evidence>
<evidence type="ECO:0000256" key="5">
    <source>
        <dbReference type="ARBA" id="ARBA00023077"/>
    </source>
</evidence>
<feature type="domain" description="TonB-dependent receptor-like beta-barrel" evidence="10">
    <location>
        <begin position="485"/>
        <end position="895"/>
    </location>
</feature>
<evidence type="ECO:0000256" key="2">
    <source>
        <dbReference type="ARBA" id="ARBA00022448"/>
    </source>
</evidence>
<dbReference type="InterPro" id="IPR037066">
    <property type="entry name" value="Plug_dom_sf"/>
</dbReference>
<dbReference type="Gene3D" id="2.170.130.10">
    <property type="entry name" value="TonB-dependent receptor, plug domain"/>
    <property type="match status" value="1"/>
</dbReference>
<dbReference type="Gene3D" id="3.55.50.30">
    <property type="match status" value="1"/>
</dbReference>
<feature type="domain" description="TonB-dependent receptor plug" evidence="11">
    <location>
        <begin position="222"/>
        <end position="331"/>
    </location>
</feature>
<dbReference type="Pfam" id="PF00593">
    <property type="entry name" value="TonB_dep_Rec_b-barrel"/>
    <property type="match status" value="1"/>
</dbReference>
<keyword evidence="3 8" id="KW-1134">Transmembrane beta strand</keyword>
<evidence type="ECO:0000256" key="6">
    <source>
        <dbReference type="ARBA" id="ARBA00023136"/>
    </source>
</evidence>
<dbReference type="NCBIfam" id="TIGR04056">
    <property type="entry name" value="OMP_RagA_SusC"/>
    <property type="match status" value="1"/>
</dbReference>
<dbReference type="AlphaFoldDB" id="A0A173XNT3"/>
<dbReference type="PROSITE" id="PS52016">
    <property type="entry name" value="TONB_DEPENDENT_REC_3"/>
    <property type="match status" value="1"/>
</dbReference>
<protein>
    <submittedName>
        <fullName evidence="13">Outer membrane cobalamin receptor protein</fullName>
    </submittedName>
</protein>
<accession>A0A173XNT3</accession>
<dbReference type="Gene3D" id="2.40.170.20">
    <property type="entry name" value="TonB-dependent receptor, beta-barrel domain"/>
    <property type="match status" value="1"/>
</dbReference>
<comment type="subcellular location">
    <subcellularLocation>
        <location evidence="1 8">Cell outer membrane</location>
        <topology evidence="1 8">Multi-pass membrane protein</topology>
    </subcellularLocation>
</comment>
<dbReference type="Pfam" id="PF16344">
    <property type="entry name" value="FecR_C"/>
    <property type="match status" value="1"/>
</dbReference>
<evidence type="ECO:0000313" key="13">
    <source>
        <dbReference type="EMBL" id="CUN52537.1"/>
    </source>
</evidence>
<gene>
    <name evidence="13" type="ORF">ERS852457_00379</name>
</gene>
<organism evidence="13 14">
    <name type="scientific">Phocaeicola vulgatus</name>
    <name type="common">Bacteroides vulgatus</name>
    <dbReference type="NCBI Taxonomy" id="821"/>
    <lineage>
        <taxon>Bacteria</taxon>
        <taxon>Pseudomonadati</taxon>
        <taxon>Bacteroidota</taxon>
        <taxon>Bacteroidia</taxon>
        <taxon>Bacteroidales</taxon>
        <taxon>Bacteroidaceae</taxon>
        <taxon>Phocaeicola</taxon>
    </lineage>
</organism>
<name>A0A173XNT3_PHOVU</name>
<dbReference type="InterPro" id="IPR000531">
    <property type="entry name" value="Beta-barrel_TonB"/>
</dbReference>
<dbReference type="InterPro" id="IPR008969">
    <property type="entry name" value="CarboxyPept-like_regulatory"/>
</dbReference>
<comment type="similarity">
    <text evidence="8 9">Belongs to the TonB-dependent receptor family.</text>
</comment>
<feature type="domain" description="Protein FecR C-terminal" evidence="12">
    <location>
        <begin position="54"/>
        <end position="119"/>
    </location>
</feature>
<dbReference type="InterPro" id="IPR032508">
    <property type="entry name" value="FecR_C"/>
</dbReference>
<evidence type="ECO:0000259" key="11">
    <source>
        <dbReference type="Pfam" id="PF07715"/>
    </source>
</evidence>
<dbReference type="SUPFAM" id="SSF49464">
    <property type="entry name" value="Carboxypeptidase regulatory domain-like"/>
    <property type="match status" value="1"/>
</dbReference>
<dbReference type="InterPro" id="IPR023997">
    <property type="entry name" value="TonB-dep_OMP_SusC/RagA_CS"/>
</dbReference>
<reference evidence="13 14" key="1">
    <citation type="submission" date="2015-09" db="EMBL/GenBank/DDBJ databases">
        <authorList>
            <consortium name="Pathogen Informatics"/>
        </authorList>
    </citation>
    <scope>NUCLEOTIDE SEQUENCE [LARGE SCALE GENOMIC DNA]</scope>
    <source>
        <strain evidence="13 14">2789STDY5834842</strain>
    </source>
</reference>
<dbReference type="NCBIfam" id="TIGR04057">
    <property type="entry name" value="SusC_RagA_signa"/>
    <property type="match status" value="1"/>
</dbReference>
<keyword evidence="6 8" id="KW-0472">Membrane</keyword>
<dbReference type="InterPro" id="IPR039426">
    <property type="entry name" value="TonB-dep_rcpt-like"/>
</dbReference>